<accession>A0A327KEU9</accession>
<dbReference type="SUPFAM" id="SSF54001">
    <property type="entry name" value="Cysteine proteinases"/>
    <property type="match status" value="1"/>
</dbReference>
<dbReference type="PANTHER" id="PTHR33490">
    <property type="entry name" value="BLR5614 PROTEIN-RELATED"/>
    <property type="match status" value="1"/>
</dbReference>
<dbReference type="Pfam" id="PF01841">
    <property type="entry name" value="Transglut_core"/>
    <property type="match status" value="1"/>
</dbReference>
<dbReference type="InterPro" id="IPR013589">
    <property type="entry name" value="Bac_transglu_N"/>
</dbReference>
<reference evidence="2 3" key="1">
    <citation type="submission" date="2017-07" db="EMBL/GenBank/DDBJ databases">
        <title>Draft Genome Sequences of Select Purple Nonsulfur Bacteria.</title>
        <authorList>
            <person name="Lasarre B."/>
            <person name="Mckinlay J.B."/>
        </authorList>
    </citation>
    <scope>NUCLEOTIDE SEQUENCE [LARGE SCALE GENOMIC DNA]</scope>
    <source>
        <strain evidence="2 3">DSM 11907</strain>
    </source>
</reference>
<gene>
    <name evidence="2" type="ORF">CH338_17365</name>
</gene>
<dbReference type="Pfam" id="PF08379">
    <property type="entry name" value="Bact_transglu_N"/>
    <property type="match status" value="1"/>
</dbReference>
<comment type="caution">
    <text evidence="2">The sequence shown here is derived from an EMBL/GenBank/DDBJ whole genome shotgun (WGS) entry which is preliminary data.</text>
</comment>
<dbReference type="PANTHER" id="PTHR33490:SF6">
    <property type="entry name" value="SLL1049 PROTEIN"/>
    <property type="match status" value="1"/>
</dbReference>
<dbReference type="InterPro" id="IPR002931">
    <property type="entry name" value="Transglutaminase-like"/>
</dbReference>
<name>A0A327KEU9_9BRAD</name>
<proteinExistence type="predicted"/>
<dbReference type="Gene3D" id="3.10.620.30">
    <property type="match status" value="1"/>
</dbReference>
<protein>
    <submittedName>
        <fullName evidence="2">Transglutaminase</fullName>
    </submittedName>
</protein>
<dbReference type="OrthoDB" id="9804023at2"/>
<dbReference type="RefSeq" id="WP_111358392.1">
    <property type="nucleotide sequence ID" value="NZ_NHSK01000119.1"/>
</dbReference>
<evidence type="ECO:0000259" key="1">
    <source>
        <dbReference type="SMART" id="SM00460"/>
    </source>
</evidence>
<dbReference type="InterPro" id="IPR038765">
    <property type="entry name" value="Papain-like_cys_pep_sf"/>
</dbReference>
<evidence type="ECO:0000313" key="3">
    <source>
        <dbReference type="Proteomes" id="UP000248863"/>
    </source>
</evidence>
<feature type="domain" description="Transglutaminase-like" evidence="1">
    <location>
        <begin position="160"/>
        <end position="225"/>
    </location>
</feature>
<dbReference type="SMART" id="SM00460">
    <property type="entry name" value="TGc"/>
    <property type="match status" value="1"/>
</dbReference>
<dbReference type="EMBL" id="NPEU01000212">
    <property type="protein sequence ID" value="RAI36616.1"/>
    <property type="molecule type" value="Genomic_DNA"/>
</dbReference>
<dbReference type="Proteomes" id="UP000248863">
    <property type="component" value="Unassembled WGS sequence"/>
</dbReference>
<organism evidence="2 3">
    <name type="scientific">Rhodoplanes elegans</name>
    <dbReference type="NCBI Taxonomy" id="29408"/>
    <lineage>
        <taxon>Bacteria</taxon>
        <taxon>Pseudomonadati</taxon>
        <taxon>Pseudomonadota</taxon>
        <taxon>Alphaproteobacteria</taxon>
        <taxon>Hyphomicrobiales</taxon>
        <taxon>Nitrobacteraceae</taxon>
        <taxon>Rhodoplanes</taxon>
    </lineage>
</organism>
<evidence type="ECO:0000313" key="2">
    <source>
        <dbReference type="EMBL" id="RAI36616.1"/>
    </source>
</evidence>
<sequence length="275" mass="29881">MRIRVSHLTTYSYDQPASRVIQTLRMTPRPHDGQHIVRWRIDVSADCRLTTQEDAFGNITHAFSADVPTDQLEVLVEGEVETQDTDGVVRGIIERFPPSLYLRETDLTHADPAIVAFARDATAGEAGGTIATLHALVRAVHAEVTFDTDPTHSATTASEAFSLRRGVCQDLSHVFIAAARSLGVPCRYVGGYYWRSDGITAQEAGHAWVEAHVADLGWVAFDPAHAMCATDAYVRVAVGLDYLGAAPVRGTRFGGRGETLAVAVHVDQAFQQVQS</sequence>
<dbReference type="AlphaFoldDB" id="A0A327KEU9"/>
<keyword evidence="3" id="KW-1185">Reference proteome</keyword>